<name>A0A0Q3I3B0_BRADI</name>
<dbReference type="OrthoDB" id="695450at2759"/>
<dbReference type="Gramene" id="KQJ95051">
    <property type="protein sequence ID" value="KQJ95051"/>
    <property type="gene ID" value="BRADI_3g14886v3"/>
</dbReference>
<protein>
    <recommendedName>
        <fullName evidence="5">Aminotransferase-like plant mobile domain-containing protein</fullName>
    </recommendedName>
</protein>
<organism evidence="2">
    <name type="scientific">Brachypodium distachyon</name>
    <name type="common">Purple false brome</name>
    <name type="synonym">Trachynia distachya</name>
    <dbReference type="NCBI Taxonomy" id="15368"/>
    <lineage>
        <taxon>Eukaryota</taxon>
        <taxon>Viridiplantae</taxon>
        <taxon>Streptophyta</taxon>
        <taxon>Embryophyta</taxon>
        <taxon>Tracheophyta</taxon>
        <taxon>Spermatophyta</taxon>
        <taxon>Magnoliopsida</taxon>
        <taxon>Liliopsida</taxon>
        <taxon>Poales</taxon>
        <taxon>Poaceae</taxon>
        <taxon>BOP clade</taxon>
        <taxon>Pooideae</taxon>
        <taxon>Stipodae</taxon>
        <taxon>Brachypodieae</taxon>
        <taxon>Brachypodium</taxon>
    </lineage>
</organism>
<dbReference type="GeneID" id="112271480"/>
<dbReference type="RefSeq" id="XP_024316393.1">
    <property type="nucleotide sequence ID" value="XM_024460625.1"/>
</dbReference>
<proteinExistence type="predicted"/>
<evidence type="ECO:0008006" key="5">
    <source>
        <dbReference type="Google" id="ProtNLM"/>
    </source>
</evidence>
<evidence type="ECO:0000313" key="2">
    <source>
        <dbReference type="EMBL" id="KQJ95051.2"/>
    </source>
</evidence>
<reference evidence="2 3" key="1">
    <citation type="journal article" date="2010" name="Nature">
        <title>Genome sequencing and analysis of the model grass Brachypodium distachyon.</title>
        <authorList>
            <consortium name="International Brachypodium Initiative"/>
        </authorList>
    </citation>
    <scope>NUCLEOTIDE SEQUENCE [LARGE SCALE GENOMIC DNA]</scope>
    <source>
        <strain evidence="2">Bd21</strain>
        <strain evidence="3">cv. Bd21</strain>
    </source>
</reference>
<evidence type="ECO:0000256" key="1">
    <source>
        <dbReference type="SAM" id="MobiDB-lite"/>
    </source>
</evidence>
<dbReference type="STRING" id="15368.A0A0Q3I3B0"/>
<feature type="region of interest" description="Disordered" evidence="1">
    <location>
        <begin position="471"/>
        <end position="540"/>
    </location>
</feature>
<dbReference type="EMBL" id="CM000882">
    <property type="protein sequence ID" value="KQJ95051.2"/>
    <property type="molecule type" value="Genomic_DNA"/>
</dbReference>
<dbReference type="PANTHER" id="PTHR34835">
    <property type="entry name" value="OS07G0283600 PROTEIN-RELATED"/>
    <property type="match status" value="1"/>
</dbReference>
<dbReference type="EnsemblPlants" id="KQJ95051">
    <property type="protein sequence ID" value="KQJ95051"/>
    <property type="gene ID" value="BRADI_3g14886v3"/>
</dbReference>
<feature type="compositionally biased region" description="Polar residues" evidence="1">
    <location>
        <begin position="482"/>
        <end position="501"/>
    </location>
</feature>
<feature type="compositionally biased region" description="Polar residues" evidence="1">
    <location>
        <begin position="1"/>
        <end position="12"/>
    </location>
</feature>
<evidence type="ECO:0000313" key="4">
    <source>
        <dbReference type="Proteomes" id="UP000008810"/>
    </source>
</evidence>
<evidence type="ECO:0000313" key="3">
    <source>
        <dbReference type="EnsemblPlants" id="KQJ95051"/>
    </source>
</evidence>
<feature type="region of interest" description="Disordered" evidence="1">
    <location>
        <begin position="1"/>
        <end position="37"/>
    </location>
</feature>
<dbReference type="PANTHER" id="PTHR34835:SF60">
    <property type="entry name" value="OS10G0490300 PROTEIN"/>
    <property type="match status" value="1"/>
</dbReference>
<feature type="compositionally biased region" description="Basic and acidic residues" evidence="1">
    <location>
        <begin position="502"/>
        <end position="526"/>
    </location>
</feature>
<reference evidence="2" key="2">
    <citation type="submission" date="2017-06" db="EMBL/GenBank/DDBJ databases">
        <title>WGS assembly of Brachypodium distachyon.</title>
        <authorList>
            <consortium name="The International Brachypodium Initiative"/>
            <person name="Lucas S."/>
            <person name="Harmon-Smith M."/>
            <person name="Lail K."/>
            <person name="Tice H."/>
            <person name="Grimwood J."/>
            <person name="Bruce D."/>
            <person name="Barry K."/>
            <person name="Shu S."/>
            <person name="Lindquist E."/>
            <person name="Wang M."/>
            <person name="Pitluck S."/>
            <person name="Vogel J.P."/>
            <person name="Garvin D.F."/>
            <person name="Mockler T.C."/>
            <person name="Schmutz J."/>
            <person name="Rokhsar D."/>
            <person name="Bevan M.W."/>
        </authorList>
    </citation>
    <scope>NUCLEOTIDE SEQUENCE</scope>
    <source>
        <strain evidence="2">Bd21</strain>
    </source>
</reference>
<reference evidence="3" key="3">
    <citation type="submission" date="2018-08" db="UniProtKB">
        <authorList>
            <consortium name="EnsemblPlants"/>
        </authorList>
    </citation>
    <scope>IDENTIFICATION</scope>
    <source>
        <strain evidence="3">cv. Bd21</strain>
    </source>
</reference>
<gene>
    <name evidence="3" type="primary">LOC112271480</name>
    <name evidence="2" type="ORF">BRADI_3g14886v3</name>
</gene>
<sequence length="613" mass="68434">MELSSPSSLNTTAGGGGHDHHESESEDSAEENNPKCRVQFISDSSYEDDDHINELEHTDSDNQHTKFFHDVTDMVLQGLKRKRRRKSMRKESRKRAKFGIQLAGGNEAEIVPKAYSRCNVHYLHEVIRSFRNCERKCGLIRGAGFGDILQFDGCIVPRSFAQWIADCTNVRTEEVCVGEQRIQLGTEHVASIVGIPSAGLTIQTTGEDGKISFLASIGLKELPPIKFFGSKVMNEDLPDDMFIRCVLVVVLSTFLCPTSSTFPSTKYLGALVDIDKIKDMDWAKLTHNWMINCIKKYQKQRAKRKRLTCTLGGCIYSLAVRCLDEVDFEGIHLEQTLPRILVWKGDMIIQYSKLYMCPNGKYGFLPVKENNKSSFSIANKKESREKLLMELKNFLECSMTQSLSSEVKENVVSIFDAYMGTEDEHCWEKAKRLLTDVLMSITTNCNIMLKEEHHNGNIGILSGDTEVAGSSQEASYNCEGASDNTLKVDSDGASTNEGTTNGERKKEQPPHSGDKSKQDSMEHKDVTTTQFESGNKGGDGMHFAHTVQELDGTNGNVTGLSNPIMPTVMELDTYAKDVNKDVHLTDHQYEKTSKLPTTDTSAVQNEIALHVPP</sequence>
<dbReference type="Proteomes" id="UP000008810">
    <property type="component" value="Chromosome 3"/>
</dbReference>
<accession>A0A0Q3I3B0</accession>
<dbReference type="AlphaFoldDB" id="A0A0Q3I3B0"/>
<keyword evidence="4" id="KW-1185">Reference proteome</keyword>